<dbReference type="EMBL" id="BPQG01000056">
    <property type="protein sequence ID" value="GJD45831.1"/>
    <property type="molecule type" value="Genomic_DNA"/>
</dbReference>
<protein>
    <submittedName>
        <fullName evidence="1">Uncharacterized protein</fullName>
    </submittedName>
</protein>
<accession>A0ABQ4QM66</accession>
<proteinExistence type="predicted"/>
<gene>
    <name evidence="1" type="ORF">AFCDBAGC_3708</name>
</gene>
<dbReference type="RefSeq" id="WP_238272684.1">
    <property type="nucleotide sequence ID" value="NZ_BPQG01000056.1"/>
</dbReference>
<name>A0ABQ4QM66_9HYPH</name>
<organism evidence="1 2">
    <name type="scientific">Methylobacterium cerastii</name>
    <dbReference type="NCBI Taxonomy" id="932741"/>
    <lineage>
        <taxon>Bacteria</taxon>
        <taxon>Pseudomonadati</taxon>
        <taxon>Pseudomonadota</taxon>
        <taxon>Alphaproteobacteria</taxon>
        <taxon>Hyphomicrobiales</taxon>
        <taxon>Methylobacteriaceae</taxon>
        <taxon>Methylobacterium</taxon>
    </lineage>
</organism>
<comment type="caution">
    <text evidence="1">The sequence shown here is derived from an EMBL/GenBank/DDBJ whole genome shotgun (WGS) entry which is preliminary data.</text>
</comment>
<evidence type="ECO:0000313" key="1">
    <source>
        <dbReference type="EMBL" id="GJD45831.1"/>
    </source>
</evidence>
<keyword evidence="2" id="KW-1185">Reference proteome</keyword>
<evidence type="ECO:0000313" key="2">
    <source>
        <dbReference type="Proteomes" id="UP001055117"/>
    </source>
</evidence>
<reference evidence="1 2" key="1">
    <citation type="journal article" date="2021" name="Front. Microbiol.">
        <title>Comprehensive Comparative Genomics and Phenotyping of Methylobacterium Species.</title>
        <authorList>
            <person name="Alessa O."/>
            <person name="Ogura Y."/>
            <person name="Fujitani Y."/>
            <person name="Takami H."/>
            <person name="Hayashi T."/>
            <person name="Sahin N."/>
            <person name="Tani A."/>
        </authorList>
    </citation>
    <scope>NUCLEOTIDE SEQUENCE [LARGE SCALE GENOMIC DNA]</scope>
    <source>
        <strain evidence="1 2">DSM 23679</strain>
    </source>
</reference>
<dbReference type="Proteomes" id="UP001055117">
    <property type="component" value="Unassembled WGS sequence"/>
</dbReference>
<sequence length="87" mass="9760">MRGHDLTLARIDDATVKAVAGGHELATTIWAPRVDGDRLTHFAAVAIVRETYAGWEPEDFQRANLQLHRAARDRLRELATRALRDAD</sequence>